<keyword evidence="7 15" id="KW-1133">Transmembrane helix</keyword>
<keyword evidence="13 14" id="KW-0807">Transducer</keyword>
<gene>
    <name evidence="18" type="primary">LOC111145049</name>
</gene>
<dbReference type="GO" id="GO:0004930">
    <property type="term" value="F:G protein-coupled receptor activity"/>
    <property type="evidence" value="ECO:0007669"/>
    <property type="project" value="UniProtKB-KW"/>
</dbReference>
<dbReference type="GO" id="GO:0004984">
    <property type="term" value="F:olfactory receptor activity"/>
    <property type="evidence" value="ECO:0007669"/>
    <property type="project" value="InterPro"/>
</dbReference>
<evidence type="ECO:0000256" key="14">
    <source>
        <dbReference type="RuleBase" id="RU000688"/>
    </source>
</evidence>
<name>A0A2Y9JC82_ENHLU</name>
<dbReference type="OrthoDB" id="9447100at2759"/>
<dbReference type="PANTHER" id="PTHR24242:SF359">
    <property type="entry name" value="ODORANT RECEPTOR-RELATED"/>
    <property type="match status" value="1"/>
</dbReference>
<dbReference type="InterPro" id="IPR017452">
    <property type="entry name" value="GPCR_Rhodpsn_7TM"/>
</dbReference>
<evidence type="ECO:0000256" key="7">
    <source>
        <dbReference type="ARBA" id="ARBA00022989"/>
    </source>
</evidence>
<dbReference type="InterPro" id="IPR000725">
    <property type="entry name" value="Olfact_rcpt"/>
</dbReference>
<keyword evidence="11 14" id="KW-0675">Receptor</keyword>
<evidence type="ECO:0000256" key="8">
    <source>
        <dbReference type="ARBA" id="ARBA00023040"/>
    </source>
</evidence>
<dbReference type="PROSITE" id="PS00237">
    <property type="entry name" value="G_PROTEIN_RECEP_F1_1"/>
    <property type="match status" value="1"/>
</dbReference>
<keyword evidence="8 14" id="KW-0297">G-protein coupled receptor</keyword>
<sequence length="366" mass="40128">MSGRDLRHEPMDVLLSSPGAHRVGRPLHPHPARPPTLTGCLCRQAAYTMPTGDNHSEVTEFILVGFQGSLGVHVCLLLLFTLAYALTVTENVVIVAVIRVSPPLHKPMYVFLSNLSFLEVWYVSVTVPKMLLSLAAPRFRRISFAGCMAQLYFFLALACTECTLLGVMAYDRYVAICRPLHYPTVMSPSLCRVLAAGSWLSGFAISLGKVFFISRLGYCGPNVMNHFFCDVSPLLNLACSDMSAAELVDFLLALLILLGPLLLTVFSYAAILGTVLRIPSTTGRHKAFSTCASHLAVVVIFYSASLFIYARPRALYSFDLNKLVSVVYTVLTPLFNPIIYCLRNREVKEALSKAAQRAAQALGVPS</sequence>
<comment type="function">
    <text evidence="1">Putative odorant or sperm cell receptor.</text>
</comment>
<evidence type="ECO:0000256" key="10">
    <source>
        <dbReference type="ARBA" id="ARBA00023157"/>
    </source>
</evidence>
<dbReference type="InterPro" id="IPR050939">
    <property type="entry name" value="Olfactory_GPCR1"/>
</dbReference>
<dbReference type="Proteomes" id="UP000248482">
    <property type="component" value="Unplaced"/>
</dbReference>
<feature type="transmembrane region" description="Helical" evidence="15">
    <location>
        <begin position="287"/>
        <end position="310"/>
    </location>
</feature>
<keyword evidence="10" id="KW-1015">Disulfide bond</keyword>
<dbReference type="Pfam" id="PF13853">
    <property type="entry name" value="7tm_4"/>
    <property type="match status" value="1"/>
</dbReference>
<evidence type="ECO:0000256" key="3">
    <source>
        <dbReference type="ARBA" id="ARBA00022475"/>
    </source>
</evidence>
<evidence type="ECO:0000256" key="1">
    <source>
        <dbReference type="ARBA" id="ARBA00003929"/>
    </source>
</evidence>
<dbReference type="FunFam" id="1.20.1070.10:FF:000001">
    <property type="entry name" value="Olfactory receptor"/>
    <property type="match status" value="1"/>
</dbReference>
<evidence type="ECO:0000256" key="12">
    <source>
        <dbReference type="ARBA" id="ARBA00023180"/>
    </source>
</evidence>
<evidence type="ECO:0000256" key="11">
    <source>
        <dbReference type="ARBA" id="ARBA00023170"/>
    </source>
</evidence>
<dbReference type="RefSeq" id="XP_022355370.1">
    <property type="nucleotide sequence ID" value="XM_022499662.1"/>
</dbReference>
<dbReference type="PRINTS" id="PR00237">
    <property type="entry name" value="GPCRRHODOPSN"/>
</dbReference>
<protein>
    <recommendedName>
        <fullName evidence="15">Olfactory receptor</fullName>
    </recommendedName>
</protein>
<comment type="subcellular location">
    <subcellularLocation>
        <location evidence="2 15">Cell membrane</location>
        <topology evidence="2 15">Multi-pass membrane protein</topology>
    </subcellularLocation>
</comment>
<evidence type="ECO:0000256" key="15">
    <source>
        <dbReference type="RuleBase" id="RU363047"/>
    </source>
</evidence>
<evidence type="ECO:0000259" key="16">
    <source>
        <dbReference type="PROSITE" id="PS50262"/>
    </source>
</evidence>
<organism evidence="17 18">
    <name type="scientific">Enhydra lutris kenyoni</name>
    <name type="common">northern sea otter</name>
    <dbReference type="NCBI Taxonomy" id="391180"/>
    <lineage>
        <taxon>Eukaryota</taxon>
        <taxon>Metazoa</taxon>
        <taxon>Chordata</taxon>
        <taxon>Craniata</taxon>
        <taxon>Vertebrata</taxon>
        <taxon>Euteleostomi</taxon>
        <taxon>Mammalia</taxon>
        <taxon>Eutheria</taxon>
        <taxon>Laurasiatheria</taxon>
        <taxon>Carnivora</taxon>
        <taxon>Caniformia</taxon>
        <taxon>Musteloidea</taxon>
        <taxon>Mustelidae</taxon>
        <taxon>Lutrinae</taxon>
        <taxon>Enhydra</taxon>
    </lineage>
</organism>
<evidence type="ECO:0000256" key="2">
    <source>
        <dbReference type="ARBA" id="ARBA00004651"/>
    </source>
</evidence>
<keyword evidence="5 14" id="KW-0812">Transmembrane</keyword>
<keyword evidence="9 15" id="KW-0472">Membrane</keyword>
<evidence type="ECO:0000256" key="4">
    <source>
        <dbReference type="ARBA" id="ARBA00022606"/>
    </source>
</evidence>
<dbReference type="AlphaFoldDB" id="A0A2Y9JC82"/>
<dbReference type="GeneID" id="111145049"/>
<comment type="similarity">
    <text evidence="14">Belongs to the G-protein coupled receptor 1 family.</text>
</comment>
<reference evidence="18" key="1">
    <citation type="submission" date="2025-08" db="UniProtKB">
        <authorList>
            <consortium name="RefSeq"/>
        </authorList>
    </citation>
    <scope>IDENTIFICATION</scope>
    <source>
        <tissue evidence="18">Blood</tissue>
    </source>
</reference>
<dbReference type="SUPFAM" id="SSF81321">
    <property type="entry name" value="Family A G protein-coupled receptor-like"/>
    <property type="match status" value="1"/>
</dbReference>
<feature type="transmembrane region" description="Helical" evidence="15">
    <location>
        <begin position="109"/>
        <end position="131"/>
    </location>
</feature>
<feature type="transmembrane region" description="Helical" evidence="15">
    <location>
        <begin position="190"/>
        <end position="214"/>
    </location>
</feature>
<proteinExistence type="inferred from homology"/>
<dbReference type="PROSITE" id="PS50262">
    <property type="entry name" value="G_PROTEIN_RECEP_F1_2"/>
    <property type="match status" value="1"/>
</dbReference>
<dbReference type="CDD" id="cd15224">
    <property type="entry name" value="7tmA_OR6B-like"/>
    <property type="match status" value="1"/>
</dbReference>
<dbReference type="InterPro" id="IPR000276">
    <property type="entry name" value="GPCR_Rhodpsn"/>
</dbReference>
<evidence type="ECO:0000313" key="18">
    <source>
        <dbReference type="RefSeq" id="XP_022355370.1"/>
    </source>
</evidence>
<keyword evidence="6 15" id="KW-0552">Olfaction</keyword>
<accession>A0A2Y9JC82</accession>
<keyword evidence="3 15" id="KW-1003">Cell membrane</keyword>
<feature type="transmembrane region" description="Helical" evidence="15">
    <location>
        <begin position="151"/>
        <end position="170"/>
    </location>
</feature>
<evidence type="ECO:0000313" key="17">
    <source>
        <dbReference type="Proteomes" id="UP000248482"/>
    </source>
</evidence>
<dbReference type="KEGG" id="elk:111145049"/>
<feature type="transmembrane region" description="Helical" evidence="15">
    <location>
        <begin position="70"/>
        <end position="97"/>
    </location>
</feature>
<keyword evidence="4 15" id="KW-0716">Sensory transduction</keyword>
<dbReference type="Gene3D" id="1.20.1070.10">
    <property type="entry name" value="Rhodopsin 7-helix transmembrane proteins"/>
    <property type="match status" value="1"/>
</dbReference>
<dbReference type="PANTHER" id="PTHR24242">
    <property type="entry name" value="G-PROTEIN COUPLED RECEPTOR"/>
    <property type="match status" value="1"/>
</dbReference>
<evidence type="ECO:0000256" key="13">
    <source>
        <dbReference type="ARBA" id="ARBA00023224"/>
    </source>
</evidence>
<keyword evidence="17" id="KW-1185">Reference proteome</keyword>
<dbReference type="STRING" id="391180.A0A2Y9JC82"/>
<feature type="domain" description="G-protein coupled receptors family 1 profile" evidence="16">
    <location>
        <begin position="90"/>
        <end position="340"/>
    </location>
</feature>
<dbReference type="PRINTS" id="PR00245">
    <property type="entry name" value="OLFACTORYR"/>
</dbReference>
<keyword evidence="12" id="KW-0325">Glycoprotein</keyword>
<dbReference type="GO" id="GO:0005886">
    <property type="term" value="C:plasma membrane"/>
    <property type="evidence" value="ECO:0007669"/>
    <property type="project" value="UniProtKB-SubCell"/>
</dbReference>
<evidence type="ECO:0000256" key="6">
    <source>
        <dbReference type="ARBA" id="ARBA00022725"/>
    </source>
</evidence>
<evidence type="ECO:0000256" key="5">
    <source>
        <dbReference type="ARBA" id="ARBA00022692"/>
    </source>
</evidence>
<evidence type="ECO:0000256" key="9">
    <source>
        <dbReference type="ARBA" id="ARBA00023136"/>
    </source>
</evidence>
<feature type="transmembrane region" description="Helical" evidence="15">
    <location>
        <begin position="250"/>
        <end position="275"/>
    </location>
</feature>